<dbReference type="InterPro" id="IPR001789">
    <property type="entry name" value="Sig_transdc_resp-reg_receiver"/>
</dbReference>
<evidence type="ECO:0000256" key="2">
    <source>
        <dbReference type="PROSITE-ProRule" id="PRU00169"/>
    </source>
</evidence>
<accession>A0AAP5ERD0</accession>
<dbReference type="PROSITE" id="PS50110">
    <property type="entry name" value="RESPONSE_REGULATORY"/>
    <property type="match status" value="1"/>
</dbReference>
<feature type="domain" description="Response regulatory" evidence="3">
    <location>
        <begin position="15"/>
        <end position="132"/>
    </location>
</feature>
<organism evidence="5 7">
    <name type="scientific">Paraburkholderia madseniana</name>
    <dbReference type="NCBI Taxonomy" id="2599607"/>
    <lineage>
        <taxon>Bacteria</taxon>
        <taxon>Pseudomonadati</taxon>
        <taxon>Pseudomonadota</taxon>
        <taxon>Betaproteobacteria</taxon>
        <taxon>Burkholderiales</taxon>
        <taxon>Burkholderiaceae</taxon>
        <taxon>Paraburkholderia</taxon>
    </lineage>
</organism>
<feature type="modified residue" description="4-aspartylphosphate" evidence="2">
    <location>
        <position position="64"/>
    </location>
</feature>
<dbReference type="AlphaFoldDB" id="A0AAP5ERD0"/>
<dbReference type="Proteomes" id="UP001242288">
    <property type="component" value="Unassembled WGS sequence"/>
</dbReference>
<dbReference type="EMBL" id="JAMXWF010000024">
    <property type="protein sequence ID" value="MDQ6410664.1"/>
    <property type="molecule type" value="Genomic_DNA"/>
</dbReference>
<dbReference type="SMART" id="SM00448">
    <property type="entry name" value="REC"/>
    <property type="match status" value="1"/>
</dbReference>
<dbReference type="Pfam" id="PF00072">
    <property type="entry name" value="Response_reg"/>
    <property type="match status" value="1"/>
</dbReference>
<evidence type="ECO:0000313" key="6">
    <source>
        <dbReference type="Proteomes" id="UP001209412"/>
    </source>
</evidence>
<keyword evidence="1 2" id="KW-0597">Phosphoprotein</keyword>
<dbReference type="EMBL" id="JAPKHW010000024">
    <property type="protein sequence ID" value="MCX4148846.1"/>
    <property type="molecule type" value="Genomic_DNA"/>
</dbReference>
<protein>
    <submittedName>
        <fullName evidence="5">Response regulator</fullName>
    </submittedName>
</protein>
<sequence>MPVSTTEMNATTATDILVIEDDAVMREAIGEWLQAAGYGVRTAADGHAGLAAVKLAAPALVVTDIYLPGTSGVAVIAELKQGYPGIPIIAISGLFNTGHGITADSAIALGAARALAKPFRRGDLLRAVADLLGSPGP</sequence>
<reference evidence="5" key="1">
    <citation type="submission" date="2022-06" db="EMBL/GenBank/DDBJ databases">
        <title>PHB producers.</title>
        <authorList>
            <person name="Besaury L."/>
        </authorList>
    </citation>
    <scope>NUCLEOTIDE SEQUENCE</scope>
    <source>
        <strain evidence="5 6">SEWS6</strain>
    </source>
</reference>
<gene>
    <name evidence="5" type="ORF">NIE36_26150</name>
    <name evidence="4" type="ORF">OSB80_26230</name>
</gene>
<dbReference type="Gene3D" id="3.40.50.2300">
    <property type="match status" value="1"/>
</dbReference>
<dbReference type="PANTHER" id="PTHR44591">
    <property type="entry name" value="STRESS RESPONSE REGULATOR PROTEIN 1"/>
    <property type="match status" value="1"/>
</dbReference>
<name>A0AAP5ERD0_9BURK</name>
<dbReference type="Proteomes" id="UP001209412">
    <property type="component" value="Unassembled WGS sequence"/>
</dbReference>
<dbReference type="InterPro" id="IPR011006">
    <property type="entry name" value="CheY-like_superfamily"/>
</dbReference>
<proteinExistence type="predicted"/>
<evidence type="ECO:0000256" key="1">
    <source>
        <dbReference type="ARBA" id="ARBA00022553"/>
    </source>
</evidence>
<dbReference type="GO" id="GO:0000160">
    <property type="term" value="P:phosphorelay signal transduction system"/>
    <property type="evidence" value="ECO:0007669"/>
    <property type="project" value="InterPro"/>
</dbReference>
<comment type="caution">
    <text evidence="5">The sequence shown here is derived from an EMBL/GenBank/DDBJ whole genome shotgun (WGS) entry which is preliminary data.</text>
</comment>
<keyword evidence="6" id="KW-1185">Reference proteome</keyword>
<dbReference type="RefSeq" id="WP_266259826.1">
    <property type="nucleotide sequence ID" value="NZ_JAMXWF010000024.1"/>
</dbReference>
<dbReference type="InterPro" id="IPR050595">
    <property type="entry name" value="Bact_response_regulator"/>
</dbReference>
<evidence type="ECO:0000259" key="3">
    <source>
        <dbReference type="PROSITE" id="PS50110"/>
    </source>
</evidence>
<evidence type="ECO:0000313" key="4">
    <source>
        <dbReference type="EMBL" id="MCX4148846.1"/>
    </source>
</evidence>
<evidence type="ECO:0000313" key="7">
    <source>
        <dbReference type="Proteomes" id="UP001242288"/>
    </source>
</evidence>
<evidence type="ECO:0000313" key="5">
    <source>
        <dbReference type="EMBL" id="MDQ6410664.1"/>
    </source>
</evidence>
<dbReference type="PANTHER" id="PTHR44591:SF23">
    <property type="entry name" value="CHEY SUBFAMILY"/>
    <property type="match status" value="1"/>
</dbReference>
<dbReference type="SUPFAM" id="SSF52172">
    <property type="entry name" value="CheY-like"/>
    <property type="match status" value="1"/>
</dbReference>